<gene>
    <name evidence="3" type="ORF">SASPL_151420</name>
</gene>
<dbReference type="SUPFAM" id="SSF57889">
    <property type="entry name" value="Cysteine-rich domain"/>
    <property type="match status" value="3"/>
</dbReference>
<dbReference type="PANTHER" id="PTHR32410">
    <property type="entry name" value="CYSTEINE/HISTIDINE-RICH C1 DOMAIN FAMILY PROTEIN"/>
    <property type="match status" value="1"/>
</dbReference>
<reference evidence="3" key="2">
    <citation type="submission" date="2020-08" db="EMBL/GenBank/DDBJ databases">
        <title>Plant Genome Project.</title>
        <authorList>
            <person name="Zhang R.-G."/>
        </authorList>
    </citation>
    <scope>NUCLEOTIDE SEQUENCE</scope>
    <source>
        <strain evidence="3">Huo1</strain>
        <tissue evidence="3">Leaf</tissue>
    </source>
</reference>
<dbReference type="InterPro" id="IPR046349">
    <property type="entry name" value="C1-like_sf"/>
</dbReference>
<reference evidence="3" key="1">
    <citation type="submission" date="2018-01" db="EMBL/GenBank/DDBJ databases">
        <authorList>
            <person name="Mao J.F."/>
        </authorList>
    </citation>
    <scope>NUCLEOTIDE SEQUENCE</scope>
    <source>
        <strain evidence="3">Huo1</strain>
        <tissue evidence="3">Leaf</tissue>
    </source>
</reference>
<feature type="domain" description="DC1" evidence="2">
    <location>
        <begin position="136"/>
        <end position="187"/>
    </location>
</feature>
<protein>
    <recommendedName>
        <fullName evidence="2">DC1 domain-containing protein</fullName>
    </recommendedName>
</protein>
<dbReference type="EMBL" id="PNBA02000020">
    <property type="protein sequence ID" value="KAG6389945.1"/>
    <property type="molecule type" value="Genomic_DNA"/>
</dbReference>
<evidence type="ECO:0000259" key="2">
    <source>
        <dbReference type="Pfam" id="PF03107"/>
    </source>
</evidence>
<sequence>MMSVEYKLKRIFNERAKKAYKFHSKHKEENKLDPDDGNSSLCSACNIPIFSTPFKLETEPRSGYVHDQCSNLPVDLDGSDLHPSLEPLQRQPNLHKSRCSKCNAVCGDVLYRCWDKECNFQLDVTCAWTVKIMHRSHDHRLTVIRCSAGFFCQACGTEHRPSLSWARPMPLVYVCNACDFWLHPHCAALPNAIQHERHHHPLLLNYMARSTWDRCAICSTACKRWGSYSCPVCDYNVHIMCAISNDQSFKPGTLIGLNSQDASTHGISKTTCCKRLTNGFTYSLSTENMDIMCSLMPDAITHAAHAKTHVLHSSYISPTDNEHTRHVYDPHPLELVTAPPPHVKTQIETFCDACEHGLDSTQWYYGCADCEQAFHVNCVPCLAQLSFINYEIAEVRVAYHKCPLTLVLGHMVRGRRCGRCGKGYEEGRDVLALGCFKCYFSIHVKCCDDYLKLFRRNLY</sequence>
<keyword evidence="1" id="KW-0677">Repeat</keyword>
<dbReference type="Proteomes" id="UP000298416">
    <property type="component" value="Unassembled WGS sequence"/>
</dbReference>
<evidence type="ECO:0000256" key="1">
    <source>
        <dbReference type="ARBA" id="ARBA00022737"/>
    </source>
</evidence>
<name>A0A8X8W8F4_SALSN</name>
<feature type="domain" description="DC1" evidence="2">
    <location>
        <begin position="329"/>
        <end position="379"/>
    </location>
</feature>
<evidence type="ECO:0000313" key="3">
    <source>
        <dbReference type="EMBL" id="KAG6389945.1"/>
    </source>
</evidence>
<feature type="domain" description="DC1" evidence="2">
    <location>
        <begin position="197"/>
        <end position="242"/>
    </location>
</feature>
<evidence type="ECO:0000313" key="4">
    <source>
        <dbReference type="Proteomes" id="UP000298416"/>
    </source>
</evidence>
<dbReference type="PANTHER" id="PTHR32410:SF215">
    <property type="entry name" value="DC1 DOMAIN-CONTAINING PROTEIN"/>
    <property type="match status" value="1"/>
</dbReference>
<comment type="caution">
    <text evidence="3">The sequence shown here is derived from an EMBL/GenBank/DDBJ whole genome shotgun (WGS) entry which is preliminary data.</text>
</comment>
<accession>A0A8X8W8F4</accession>
<dbReference type="AlphaFoldDB" id="A0A8X8W8F4"/>
<proteinExistence type="predicted"/>
<dbReference type="InterPro" id="IPR004146">
    <property type="entry name" value="DC1"/>
</dbReference>
<organism evidence="3">
    <name type="scientific">Salvia splendens</name>
    <name type="common">Scarlet sage</name>
    <dbReference type="NCBI Taxonomy" id="180675"/>
    <lineage>
        <taxon>Eukaryota</taxon>
        <taxon>Viridiplantae</taxon>
        <taxon>Streptophyta</taxon>
        <taxon>Embryophyta</taxon>
        <taxon>Tracheophyta</taxon>
        <taxon>Spermatophyta</taxon>
        <taxon>Magnoliopsida</taxon>
        <taxon>eudicotyledons</taxon>
        <taxon>Gunneridae</taxon>
        <taxon>Pentapetalae</taxon>
        <taxon>asterids</taxon>
        <taxon>lamiids</taxon>
        <taxon>Lamiales</taxon>
        <taxon>Lamiaceae</taxon>
        <taxon>Nepetoideae</taxon>
        <taxon>Mentheae</taxon>
        <taxon>Salviinae</taxon>
        <taxon>Salvia</taxon>
        <taxon>Salvia subgen. Calosphace</taxon>
        <taxon>core Calosphace</taxon>
    </lineage>
</organism>
<keyword evidence="4" id="KW-1185">Reference proteome</keyword>
<dbReference type="Pfam" id="PF03107">
    <property type="entry name" value="C1_2"/>
    <property type="match status" value="3"/>
</dbReference>
<dbReference type="InterPro" id="IPR053192">
    <property type="entry name" value="Vacuole_Formation_Reg"/>
</dbReference>